<dbReference type="STRING" id="414004.CENSYa_1217"/>
<dbReference type="NCBIfam" id="TIGR01819">
    <property type="entry name" value="F420_cofD"/>
    <property type="match status" value="1"/>
</dbReference>
<evidence type="ECO:0000256" key="2">
    <source>
        <dbReference type="ARBA" id="ARBA00022842"/>
    </source>
</evidence>
<dbReference type="CDD" id="cd07186">
    <property type="entry name" value="CofD_like"/>
    <property type="match status" value="1"/>
</dbReference>
<evidence type="ECO:0000313" key="3">
    <source>
        <dbReference type="EMBL" id="ABK77841.1"/>
    </source>
</evidence>
<keyword evidence="4" id="KW-1185">Reference proteome</keyword>
<sequence>MEKVVVFAGGTGSVKLVRGLVAQHHDVHVVSNVGDNYWLYGMYICPDIDTVVYGLADLLDYERGWGIKKDTFNFLRQMEVFGEETWFRIGDRDAATHLMRTNMLKNGKNLTDITRWMCEKFAVATKITPLTDNIVETRITTNKGEMHLQEFWVKYRGRDKVEGIQYVGADKARPSPEAVNAIQDASMVVLAPGNPLTSIGPMLQIKGVRKELSKVKKKVVAVSPLIGGKAISGPAGDYMEAAGIETSVFGLAKMYSDVCSNLVIDTKDKSQSKKIRNLDMSVYETKILMKNKTAEEALASFILKQVRV</sequence>
<accession>A0RWX4</accession>
<dbReference type="PANTHER" id="PTHR43007:SF1">
    <property type="entry name" value="2-PHOSPHO-L-LACTATE TRANSFERASE"/>
    <property type="match status" value="1"/>
</dbReference>
<dbReference type="Gene3D" id="1.10.8.240">
    <property type="entry name" value="CofD-like domain"/>
    <property type="match status" value="1"/>
</dbReference>
<keyword evidence="1" id="KW-0808">Transferase</keyword>
<dbReference type="HAMAP" id="MF_01257">
    <property type="entry name" value="CofD"/>
    <property type="match status" value="1"/>
</dbReference>
<dbReference type="GO" id="GO:0043743">
    <property type="term" value="F:LPPG:FO 2-phospho-L-lactate transferase activity"/>
    <property type="evidence" value="ECO:0007669"/>
    <property type="project" value="InterPro"/>
</dbReference>
<dbReference type="HOGENOM" id="CLU_055795_1_0_2"/>
<reference evidence="3 4" key="1">
    <citation type="journal article" date="2006" name="Proc. Natl. Acad. Sci. U.S.A.">
        <title>Genomic analysis of the uncultivated marine crenarchaeote Cenarchaeum symbiosum.</title>
        <authorList>
            <person name="Hallam S.J."/>
            <person name="Konstantinidis K.T."/>
            <person name="Putnam N."/>
            <person name="Schleper C."/>
            <person name="Watanabe Y."/>
            <person name="Sugahara J."/>
            <person name="Preston C."/>
            <person name="de la Torre J."/>
            <person name="Richardson P.M."/>
            <person name="DeLong E.F."/>
        </authorList>
    </citation>
    <scope>NUCLEOTIDE SEQUENCE [LARGE SCALE GENOMIC DNA]</scope>
    <source>
        <strain evidence="4">A</strain>
    </source>
</reference>
<dbReference type="Pfam" id="PF01933">
    <property type="entry name" value="CofD"/>
    <property type="match status" value="1"/>
</dbReference>
<dbReference type="Gene3D" id="3.40.50.10680">
    <property type="entry name" value="CofD-like domains"/>
    <property type="match status" value="1"/>
</dbReference>
<keyword evidence="2" id="KW-0460">Magnesium</keyword>
<proteinExistence type="inferred from homology"/>
<organism evidence="3 4">
    <name type="scientific">Cenarchaeum symbiosum (strain A)</name>
    <dbReference type="NCBI Taxonomy" id="414004"/>
    <lineage>
        <taxon>Archaea</taxon>
        <taxon>Nitrososphaerota</taxon>
        <taxon>Candidatus Cenarchaeales</taxon>
        <taxon>Candidatus Cenarchaeaceae</taxon>
        <taxon>Candidatus Cenarchaeum</taxon>
    </lineage>
</organism>
<dbReference type="EnsemblBacteria" id="ABK77841">
    <property type="protein sequence ID" value="ABK77841"/>
    <property type="gene ID" value="CENSYa_1217"/>
</dbReference>
<dbReference type="EMBL" id="DP000238">
    <property type="protein sequence ID" value="ABK77841.1"/>
    <property type="molecule type" value="Genomic_DNA"/>
</dbReference>
<name>A0RWX4_CENSY</name>
<dbReference type="InterPro" id="IPR010115">
    <property type="entry name" value="FbiA/CofD"/>
</dbReference>
<dbReference type="KEGG" id="csy:CENSYa_1217"/>
<protein>
    <recommendedName>
        <fullName evidence="5">2-phospho-L-lactate transferase</fullName>
    </recommendedName>
</protein>
<dbReference type="GO" id="GO:0000287">
    <property type="term" value="F:magnesium ion binding"/>
    <property type="evidence" value="ECO:0007669"/>
    <property type="project" value="InterPro"/>
</dbReference>
<evidence type="ECO:0000313" key="4">
    <source>
        <dbReference type="Proteomes" id="UP000000758"/>
    </source>
</evidence>
<evidence type="ECO:0000256" key="1">
    <source>
        <dbReference type="ARBA" id="ARBA00022679"/>
    </source>
</evidence>
<dbReference type="SUPFAM" id="SSF142338">
    <property type="entry name" value="CofD-like"/>
    <property type="match status" value="1"/>
</dbReference>
<dbReference type="PANTHER" id="PTHR43007">
    <property type="entry name" value="2-PHOSPHO-L-LACTATE TRANSFERASE"/>
    <property type="match status" value="1"/>
</dbReference>
<gene>
    <name evidence="3" type="ordered locus">CENSYa_1217</name>
</gene>
<dbReference type="AlphaFoldDB" id="A0RWX4"/>
<dbReference type="PATRIC" id="fig|414004.10.peg.1109"/>
<evidence type="ECO:0008006" key="5">
    <source>
        <dbReference type="Google" id="ProtNLM"/>
    </source>
</evidence>
<dbReference type="FunFam" id="1.10.8.240:FF:000001">
    <property type="entry name" value="2-phospho-L-lactate transferase"/>
    <property type="match status" value="1"/>
</dbReference>
<dbReference type="InterPro" id="IPR038136">
    <property type="entry name" value="CofD-like_dom_sf"/>
</dbReference>
<dbReference type="InterPro" id="IPR002882">
    <property type="entry name" value="CofD"/>
</dbReference>
<dbReference type="Proteomes" id="UP000000758">
    <property type="component" value="Chromosome"/>
</dbReference>